<dbReference type="Proteomes" id="UP000186303">
    <property type="component" value="Chromosome 7"/>
</dbReference>
<dbReference type="SUPFAM" id="SSF103473">
    <property type="entry name" value="MFS general substrate transporter"/>
    <property type="match status" value="1"/>
</dbReference>
<dbReference type="OrthoDB" id="3357846at2759"/>
<evidence type="ECO:0000256" key="4">
    <source>
        <dbReference type="ARBA" id="ARBA00023136"/>
    </source>
</evidence>
<dbReference type="Pfam" id="PF07690">
    <property type="entry name" value="MFS_1"/>
    <property type="match status" value="1"/>
</dbReference>
<keyword evidence="4 5" id="KW-0472">Membrane</keyword>
<feature type="transmembrane region" description="Helical" evidence="5">
    <location>
        <begin position="441"/>
        <end position="459"/>
    </location>
</feature>
<dbReference type="VEuPathDB" id="FungiDB:MSYG_3906"/>
<dbReference type="GO" id="GO:0015244">
    <property type="term" value="F:fluconazole transmembrane transporter activity"/>
    <property type="evidence" value="ECO:0007669"/>
    <property type="project" value="TreeGrafter"/>
</dbReference>
<organism evidence="6 7">
    <name type="scientific">Malassezia sympodialis (strain ATCC 42132)</name>
    <name type="common">Atopic eczema-associated yeast</name>
    <dbReference type="NCBI Taxonomy" id="1230383"/>
    <lineage>
        <taxon>Eukaryota</taxon>
        <taxon>Fungi</taxon>
        <taxon>Dikarya</taxon>
        <taxon>Basidiomycota</taxon>
        <taxon>Ustilaginomycotina</taxon>
        <taxon>Malasseziomycetes</taxon>
        <taxon>Malasseziales</taxon>
        <taxon>Malasseziaceae</taxon>
        <taxon>Malassezia</taxon>
    </lineage>
</organism>
<comment type="subcellular location">
    <subcellularLocation>
        <location evidence="1">Membrane</location>
        <topology evidence="1">Multi-pass membrane protein</topology>
    </subcellularLocation>
</comment>
<dbReference type="OMA" id="SRESTHW"/>
<accession>A0A1M8AAP9</accession>
<dbReference type="PANTHER" id="PTHR23502">
    <property type="entry name" value="MAJOR FACILITATOR SUPERFAMILY"/>
    <property type="match status" value="1"/>
</dbReference>
<feature type="transmembrane region" description="Helical" evidence="5">
    <location>
        <begin position="337"/>
        <end position="357"/>
    </location>
</feature>
<feature type="transmembrane region" description="Helical" evidence="5">
    <location>
        <begin position="194"/>
        <end position="214"/>
    </location>
</feature>
<proteinExistence type="predicted"/>
<protein>
    <submittedName>
        <fullName evidence="6">Similar to S.cerevisiae protein FLR1 (Plasma membrane transporter of the major facilitator superfamily)</fullName>
    </submittedName>
</protein>
<dbReference type="AlphaFoldDB" id="A0A1M8AAP9"/>
<evidence type="ECO:0000256" key="2">
    <source>
        <dbReference type="ARBA" id="ARBA00022692"/>
    </source>
</evidence>
<name>A0A1M8AAP9_MALS4</name>
<feature type="transmembrane region" description="Helical" evidence="5">
    <location>
        <begin position="99"/>
        <end position="118"/>
    </location>
</feature>
<feature type="transmembrane region" description="Helical" evidence="5">
    <location>
        <begin position="408"/>
        <end position="429"/>
    </location>
</feature>
<feature type="transmembrane region" description="Helical" evidence="5">
    <location>
        <begin position="130"/>
        <end position="149"/>
    </location>
</feature>
<reference evidence="7" key="1">
    <citation type="journal article" date="2017" name="Nucleic Acids Res.">
        <title>Proteogenomics produces comprehensive and highly accurate protein-coding gene annotation in a complete genome assembly of Malassezia sympodialis.</title>
        <authorList>
            <person name="Zhu Y."/>
            <person name="Engstroem P.G."/>
            <person name="Tellgren-Roth C."/>
            <person name="Baudo C.D."/>
            <person name="Kennell J.C."/>
            <person name="Sun S."/>
            <person name="Billmyre R.B."/>
            <person name="Schroeder M.S."/>
            <person name="Andersson A."/>
            <person name="Holm T."/>
            <person name="Sigurgeirsson B."/>
            <person name="Wu G."/>
            <person name="Sankaranarayanan S.R."/>
            <person name="Siddharthan R."/>
            <person name="Sanyal K."/>
            <person name="Lundeberg J."/>
            <person name="Nystedt B."/>
            <person name="Boekhout T."/>
            <person name="Dawson T.L. Jr."/>
            <person name="Heitman J."/>
            <person name="Scheynius A."/>
            <person name="Lehtioe J."/>
        </authorList>
    </citation>
    <scope>NUCLEOTIDE SEQUENCE [LARGE SCALE GENOMIC DNA]</scope>
    <source>
        <strain evidence="7">ATCC 42132</strain>
    </source>
</reference>
<keyword evidence="3 5" id="KW-1133">Transmembrane helix</keyword>
<dbReference type="Gene3D" id="1.20.1250.20">
    <property type="entry name" value="MFS general substrate transporter like domains"/>
    <property type="match status" value="1"/>
</dbReference>
<dbReference type="InterPro" id="IPR011701">
    <property type="entry name" value="MFS"/>
</dbReference>
<evidence type="ECO:0000313" key="7">
    <source>
        <dbReference type="Proteomes" id="UP000186303"/>
    </source>
</evidence>
<evidence type="ECO:0000256" key="3">
    <source>
        <dbReference type="ARBA" id="ARBA00022989"/>
    </source>
</evidence>
<feature type="transmembrane region" description="Helical" evidence="5">
    <location>
        <begin position="58"/>
        <end position="79"/>
    </location>
</feature>
<feature type="transmembrane region" description="Helical" evidence="5">
    <location>
        <begin position="474"/>
        <end position="492"/>
    </location>
</feature>
<sequence>MTVYTTSGDIISWIRELLSSVICQEKTESNDFDVAWNDREVVDWDGEGDEDNPKNWSFVYKCFVTFLVMVMTIFVYLGSSIVVPGMEDLQEKFNFSQPVAALSLSLFVWGYGIGPMLLSPLTEVARIGRNWPYVISIGLFVIMQVPTVLCHEAAGFLVLRFIAGFLGSPVLATGGATMADIWNLNGGLMNGIAFWSYAACAGPGMGPLLSGFAVQERGWPWVVWPLLMGTALTWIFIFFLLPETSADAILSRRAKQLRRMTGKHYIRSQGEKRDEEGTLRQLVYNTLCRPIRMTFTEPVLFFSDLYIAYVYGITFCFFEAFPLTFQEKHEFSIGQSSSAFITGWIVCAVALVLYCLYNQNFVLPRFRSGNWKPEYRMHVCFVGGILFPVSLFWFGWTSFPKVPPYVPLSAYGIFQCAVFLLFQGFLGYIGEVYPLYTASAYASNGLFRSLMGGAFPLFSRQMFKKLTVQGGCSLLGGMAILLLPVTLTFYLYGVSLRKRSYMVGKLNNNKHELGERHIIISGKDKGNL</sequence>
<keyword evidence="2 5" id="KW-0812">Transmembrane</keyword>
<evidence type="ECO:0000313" key="6">
    <source>
        <dbReference type="EMBL" id="SHO79556.1"/>
    </source>
</evidence>
<dbReference type="EMBL" id="LT671827">
    <property type="protein sequence ID" value="SHO79556.1"/>
    <property type="molecule type" value="Genomic_DNA"/>
</dbReference>
<dbReference type="GO" id="GO:0005886">
    <property type="term" value="C:plasma membrane"/>
    <property type="evidence" value="ECO:0007669"/>
    <property type="project" value="TreeGrafter"/>
</dbReference>
<keyword evidence="7" id="KW-1185">Reference proteome</keyword>
<dbReference type="CDD" id="cd17323">
    <property type="entry name" value="MFS_Tpo1_MDR_like"/>
    <property type="match status" value="1"/>
</dbReference>
<dbReference type="GO" id="GO:1990961">
    <property type="term" value="P:xenobiotic detoxification by transmembrane export across the plasma membrane"/>
    <property type="evidence" value="ECO:0007669"/>
    <property type="project" value="TreeGrafter"/>
</dbReference>
<feature type="transmembrane region" description="Helical" evidence="5">
    <location>
        <begin position="161"/>
        <end position="182"/>
    </location>
</feature>
<feature type="transmembrane region" description="Helical" evidence="5">
    <location>
        <begin position="378"/>
        <end position="396"/>
    </location>
</feature>
<feature type="transmembrane region" description="Helical" evidence="5">
    <location>
        <begin position="226"/>
        <end position="250"/>
    </location>
</feature>
<evidence type="ECO:0000256" key="5">
    <source>
        <dbReference type="SAM" id="Phobius"/>
    </source>
</evidence>
<gene>
    <name evidence="6" type="ORF">MSYG_3906</name>
</gene>
<feature type="transmembrane region" description="Helical" evidence="5">
    <location>
        <begin position="299"/>
        <end position="325"/>
    </location>
</feature>
<dbReference type="PANTHER" id="PTHR23502:SF23">
    <property type="entry name" value="FLUCONAZOLE RESISTANCE PROTEIN 1"/>
    <property type="match status" value="1"/>
</dbReference>
<dbReference type="FunFam" id="1.20.1250.20:FF:000011">
    <property type="entry name" value="MFS multidrug transporter, putative"/>
    <property type="match status" value="1"/>
</dbReference>
<dbReference type="InterPro" id="IPR036259">
    <property type="entry name" value="MFS_trans_sf"/>
</dbReference>
<evidence type="ECO:0000256" key="1">
    <source>
        <dbReference type="ARBA" id="ARBA00004141"/>
    </source>
</evidence>